<keyword evidence="2" id="KW-1185">Reference proteome</keyword>
<gene>
    <name evidence="1" type="ORF">B6N60_04430</name>
</gene>
<evidence type="ECO:0000313" key="2">
    <source>
        <dbReference type="Proteomes" id="UP000683511"/>
    </source>
</evidence>
<dbReference type="KEGG" id="rsin:B6N60_04430"/>
<sequence length="36" mass="3870">MGAIAPPIKACLHPNTDVDFPTSSACYIYLSAFQNL</sequence>
<reference evidence="1" key="1">
    <citation type="submission" date="2017-04" db="EMBL/GenBank/DDBJ databases">
        <title>Genome deletions in a multicellular cyanobacterial endosymbiont for morphological adaptation in marine diatoms.</title>
        <authorList>
            <person name="Wang Y."/>
            <person name="Gao H."/>
            <person name="Li R."/>
            <person name="Xu X."/>
        </authorList>
    </citation>
    <scope>NUCLEOTIDE SEQUENCE</scope>
    <source>
        <strain evidence="1">FACHB 800</strain>
    </source>
</reference>
<accession>A0A975Y6W6</accession>
<organism evidence="1 2">
    <name type="scientific">Richelia sinica FACHB-800</name>
    <dbReference type="NCBI Taxonomy" id="1357546"/>
    <lineage>
        <taxon>Bacteria</taxon>
        <taxon>Bacillati</taxon>
        <taxon>Cyanobacteriota</taxon>
        <taxon>Cyanophyceae</taxon>
        <taxon>Nostocales</taxon>
        <taxon>Nostocaceae</taxon>
        <taxon>Richelia</taxon>
    </lineage>
</organism>
<protein>
    <submittedName>
        <fullName evidence="1">Uncharacterized protein</fullName>
    </submittedName>
</protein>
<dbReference type="Proteomes" id="UP000683511">
    <property type="component" value="Chromosome"/>
</dbReference>
<dbReference type="EMBL" id="CP021056">
    <property type="protein sequence ID" value="QXE25710.1"/>
    <property type="molecule type" value="Genomic_DNA"/>
</dbReference>
<evidence type="ECO:0000313" key="1">
    <source>
        <dbReference type="EMBL" id="QXE25710.1"/>
    </source>
</evidence>
<dbReference type="AlphaFoldDB" id="A0A975Y6W6"/>
<proteinExistence type="predicted"/>
<name>A0A975Y6W6_9NOST</name>